<reference evidence="5 6" key="1">
    <citation type="submission" date="2019-11" db="EMBL/GenBank/DDBJ databases">
        <title>Comparative genomics of hydrocarbon-degrading Desulfosarcina strains.</title>
        <authorList>
            <person name="Watanabe M."/>
            <person name="Kojima H."/>
            <person name="Fukui M."/>
        </authorList>
    </citation>
    <scope>NUCLEOTIDE SEQUENCE [LARGE SCALE GENOMIC DNA]</scope>
    <source>
        <strain evidence="5 6">PP31</strain>
    </source>
</reference>
<feature type="domain" description="Phage capsid-like C-terminal" evidence="4">
    <location>
        <begin position="147"/>
        <end position="426"/>
    </location>
</feature>
<name>A0A5K7Z4E0_9BACT</name>
<accession>A0A5K7Z4E0</accession>
<keyword evidence="2" id="KW-0175">Coiled coil</keyword>
<dbReference type="Gene3D" id="3.30.2400.10">
    <property type="entry name" value="Major capsid protein gp5"/>
    <property type="match status" value="1"/>
</dbReference>
<dbReference type="KEGG" id="dwd:DSCW_07610"/>
<dbReference type="InterPro" id="IPR024455">
    <property type="entry name" value="Phage_capsid"/>
</dbReference>
<gene>
    <name evidence="5" type="ORF">DSCW_07610</name>
</gene>
<protein>
    <submittedName>
        <fullName evidence="5">Phage capsid protein</fullName>
    </submittedName>
</protein>
<evidence type="ECO:0000256" key="3">
    <source>
        <dbReference type="SAM" id="MobiDB-lite"/>
    </source>
</evidence>
<proteinExistence type="predicted"/>
<dbReference type="Pfam" id="PF05065">
    <property type="entry name" value="Phage_capsid"/>
    <property type="match status" value="1"/>
</dbReference>
<dbReference type="SUPFAM" id="SSF56563">
    <property type="entry name" value="Major capsid protein gp5"/>
    <property type="match status" value="1"/>
</dbReference>
<dbReference type="AlphaFoldDB" id="A0A5K7Z4E0"/>
<evidence type="ECO:0000313" key="5">
    <source>
        <dbReference type="EMBL" id="BBO73344.1"/>
    </source>
</evidence>
<dbReference type="NCBIfam" id="TIGR01554">
    <property type="entry name" value="major_cap_HK97"/>
    <property type="match status" value="1"/>
</dbReference>
<comment type="subcellular location">
    <subcellularLocation>
        <location evidence="1">Virion</location>
    </subcellularLocation>
</comment>
<evidence type="ECO:0000313" key="6">
    <source>
        <dbReference type="Proteomes" id="UP000427769"/>
    </source>
</evidence>
<dbReference type="Proteomes" id="UP000427769">
    <property type="component" value="Chromosome"/>
</dbReference>
<keyword evidence="6" id="KW-1185">Reference proteome</keyword>
<evidence type="ECO:0000259" key="4">
    <source>
        <dbReference type="Pfam" id="PF05065"/>
    </source>
</evidence>
<feature type="compositionally biased region" description="Basic and acidic residues" evidence="3">
    <location>
        <begin position="61"/>
        <end position="70"/>
    </location>
</feature>
<feature type="coiled-coil region" evidence="2">
    <location>
        <begin position="34"/>
        <end position="61"/>
    </location>
</feature>
<organism evidence="5 6">
    <name type="scientific">Desulfosarcina widdelii</name>
    <dbReference type="NCBI Taxonomy" id="947919"/>
    <lineage>
        <taxon>Bacteria</taxon>
        <taxon>Pseudomonadati</taxon>
        <taxon>Thermodesulfobacteriota</taxon>
        <taxon>Desulfobacteria</taxon>
        <taxon>Desulfobacterales</taxon>
        <taxon>Desulfosarcinaceae</taxon>
        <taxon>Desulfosarcina</taxon>
    </lineage>
</organism>
<evidence type="ECO:0000256" key="1">
    <source>
        <dbReference type="ARBA" id="ARBA00004328"/>
    </source>
</evidence>
<dbReference type="RefSeq" id="WP_155302460.1">
    <property type="nucleotide sequence ID" value="NZ_AP021875.1"/>
</dbReference>
<dbReference type="InterPro" id="IPR054612">
    <property type="entry name" value="Phage_capsid-like_C"/>
</dbReference>
<evidence type="ECO:0000256" key="2">
    <source>
        <dbReference type="SAM" id="Coils"/>
    </source>
</evidence>
<dbReference type="EMBL" id="AP021875">
    <property type="protein sequence ID" value="BBO73344.1"/>
    <property type="molecule type" value="Genomic_DNA"/>
</dbReference>
<dbReference type="OrthoDB" id="9786516at2"/>
<feature type="region of interest" description="Disordered" evidence="3">
    <location>
        <begin position="61"/>
        <end position="83"/>
    </location>
</feature>
<sequence length="429" mass="48147">MSFKLKEKREQLGRLWDEYKAFRDSLPNDESLWSGEQKERFDRLDADCDRLESEIRRLEKDAGRENRFHQPDGSFTPDPLDDDQGDVSFRGDKGGFVICRPGERRSLPTVGRRNVPEDAFDHYLRHGERGLSASEFRAFQADSDVEGGYLVAPQKMANDLVMAAEQEVFIMSWAHRLYIPKAASLGVVNLDTDAEDWDWTTELATGNEEDSIRFGKRQLFPHPVAKRVKVSQTLIRGSGRAQTIIVGRMGYKLALTFENGFLTGDGSQKPLGLFVASDDGIPTARDVSTGNSTTAIQADGLIEAKHTLRPPYRKRARWLFHPDSVKMIRKMKDGEGQYLWQPGLVADQVDKILGLPYGESELAPNTFTSGNYVGLVGDFSYYWIAIALDVKIQVLTELYAETNQIGYIGRAEVDAQPVLGEAFARVTLA</sequence>